<name>A0ACC0B0E6_CATRO</name>
<dbReference type="EMBL" id="CM044704">
    <property type="protein sequence ID" value="KAI5666125.1"/>
    <property type="molecule type" value="Genomic_DNA"/>
</dbReference>
<protein>
    <submittedName>
        <fullName evidence="1">Uncharacterized protein</fullName>
    </submittedName>
</protein>
<keyword evidence="2" id="KW-1185">Reference proteome</keyword>
<comment type="caution">
    <text evidence="1">The sequence shown here is derived from an EMBL/GenBank/DDBJ whole genome shotgun (WGS) entry which is preliminary data.</text>
</comment>
<evidence type="ECO:0000313" key="1">
    <source>
        <dbReference type="EMBL" id="KAI5666125.1"/>
    </source>
</evidence>
<accession>A0ACC0B0E6</accession>
<proteinExistence type="predicted"/>
<sequence>MYGSNTNEIPYVYSTELFPPVGGGGDGHFPFPQLTNNSTSINFSLLNSAPPPLAIPAVNDYDSLSPLKSEIGYSSSGCSSYSSPTSLASYYGSPSHGGGASSSSSNLIQRSISSHSLQKNFEGFSPMVSSPTGCYMDPETSPVRKVFSTGDLHCMNMQHHHHHQSQRTESSLSNELSIIEGMSKASRYSPEEKKERIERYRSKRNHRNFNKKIKYECRKTLADSRPRIRGRFARNDEIDHKTTTSTSQNQWENHQCPPAGAVEEEEEDDDSLISILNALSANYLIP</sequence>
<reference evidence="2" key="1">
    <citation type="journal article" date="2023" name="Nat. Plants">
        <title>Single-cell RNA sequencing provides a high-resolution roadmap for understanding the multicellular compartmentation of specialized metabolism.</title>
        <authorList>
            <person name="Sun S."/>
            <person name="Shen X."/>
            <person name="Li Y."/>
            <person name="Li Y."/>
            <person name="Wang S."/>
            <person name="Li R."/>
            <person name="Zhang H."/>
            <person name="Shen G."/>
            <person name="Guo B."/>
            <person name="Wei J."/>
            <person name="Xu J."/>
            <person name="St-Pierre B."/>
            <person name="Chen S."/>
            <person name="Sun C."/>
        </authorList>
    </citation>
    <scope>NUCLEOTIDE SEQUENCE [LARGE SCALE GENOMIC DNA]</scope>
</reference>
<evidence type="ECO:0000313" key="2">
    <source>
        <dbReference type="Proteomes" id="UP001060085"/>
    </source>
</evidence>
<dbReference type="Proteomes" id="UP001060085">
    <property type="component" value="Linkage Group LG04"/>
</dbReference>
<organism evidence="1 2">
    <name type="scientific">Catharanthus roseus</name>
    <name type="common">Madagascar periwinkle</name>
    <name type="synonym">Vinca rosea</name>
    <dbReference type="NCBI Taxonomy" id="4058"/>
    <lineage>
        <taxon>Eukaryota</taxon>
        <taxon>Viridiplantae</taxon>
        <taxon>Streptophyta</taxon>
        <taxon>Embryophyta</taxon>
        <taxon>Tracheophyta</taxon>
        <taxon>Spermatophyta</taxon>
        <taxon>Magnoliopsida</taxon>
        <taxon>eudicotyledons</taxon>
        <taxon>Gunneridae</taxon>
        <taxon>Pentapetalae</taxon>
        <taxon>asterids</taxon>
        <taxon>lamiids</taxon>
        <taxon>Gentianales</taxon>
        <taxon>Apocynaceae</taxon>
        <taxon>Rauvolfioideae</taxon>
        <taxon>Vinceae</taxon>
        <taxon>Catharanthinae</taxon>
        <taxon>Catharanthus</taxon>
    </lineage>
</organism>
<gene>
    <name evidence="1" type="ORF">M9H77_15978</name>
</gene>